<keyword evidence="5" id="KW-0807">Transducer</keyword>
<protein>
    <recommendedName>
        <fullName evidence="9">G-protein coupled receptors family 1 profile domain-containing protein</fullName>
    </recommendedName>
</protein>
<evidence type="ECO:0000313" key="7">
    <source>
        <dbReference type="EMBL" id="PWA32448.1"/>
    </source>
</evidence>
<keyword evidence="2" id="KW-1003">Cell membrane</keyword>
<evidence type="ECO:0000256" key="2">
    <source>
        <dbReference type="ARBA" id="ARBA00022475"/>
    </source>
</evidence>
<dbReference type="EMBL" id="NHOQ01000184">
    <property type="protein sequence ID" value="PWA32448.1"/>
    <property type="molecule type" value="Genomic_DNA"/>
</dbReference>
<gene>
    <name evidence="7" type="ORF">CCH79_00020905</name>
</gene>
<evidence type="ECO:0008006" key="9">
    <source>
        <dbReference type="Google" id="ProtNLM"/>
    </source>
</evidence>
<feature type="transmembrane region" description="Helical" evidence="6">
    <location>
        <begin position="30"/>
        <end position="50"/>
    </location>
</feature>
<comment type="caution">
    <text evidence="7">The sequence shown here is derived from an EMBL/GenBank/DDBJ whole genome shotgun (WGS) entry which is preliminary data.</text>
</comment>
<evidence type="ECO:0000256" key="5">
    <source>
        <dbReference type="ARBA" id="ARBA00023224"/>
    </source>
</evidence>
<evidence type="ECO:0000256" key="3">
    <source>
        <dbReference type="ARBA" id="ARBA00023040"/>
    </source>
</evidence>
<dbReference type="PANTHER" id="PTHR24233:SF11">
    <property type="entry name" value="P2Y PURINOCEPTOR 14-LIKE"/>
    <property type="match status" value="1"/>
</dbReference>
<dbReference type="Gene3D" id="1.20.1070.10">
    <property type="entry name" value="Rhodopsin 7-helix transmembrane proteins"/>
    <property type="match status" value="1"/>
</dbReference>
<feature type="non-terminal residue" evidence="7">
    <location>
        <position position="124"/>
    </location>
</feature>
<feature type="transmembrane region" description="Helical" evidence="6">
    <location>
        <begin position="96"/>
        <end position="123"/>
    </location>
</feature>
<keyword evidence="6" id="KW-1133">Transmembrane helix</keyword>
<name>A0A315W9N8_GAMAF</name>
<reference evidence="7 8" key="1">
    <citation type="journal article" date="2018" name="G3 (Bethesda)">
        <title>A High-Quality Reference Genome for the Invasive Mosquitofish Gambusia affinis Using a Chicago Library.</title>
        <authorList>
            <person name="Hoffberg S.L."/>
            <person name="Troendle N.J."/>
            <person name="Glenn T.C."/>
            <person name="Mahmud O."/>
            <person name="Louha S."/>
            <person name="Chalopin D."/>
            <person name="Bennetzen J.L."/>
            <person name="Mauricio R."/>
        </authorList>
    </citation>
    <scope>NUCLEOTIDE SEQUENCE [LARGE SCALE GENOMIC DNA]</scope>
    <source>
        <strain evidence="7">NE01/NJP1002.9</strain>
        <tissue evidence="7">Muscle</tissue>
    </source>
</reference>
<dbReference type="GO" id="GO:0005886">
    <property type="term" value="C:plasma membrane"/>
    <property type="evidence" value="ECO:0007669"/>
    <property type="project" value="UniProtKB-SubCell"/>
</dbReference>
<evidence type="ECO:0000256" key="1">
    <source>
        <dbReference type="ARBA" id="ARBA00004651"/>
    </source>
</evidence>
<dbReference type="PANTHER" id="PTHR24233">
    <property type="entry name" value="P2Y PURINOCEPTOR-RELATED G-PROTEIN COUPLED RECEPTOR"/>
    <property type="match status" value="1"/>
</dbReference>
<comment type="subcellular location">
    <subcellularLocation>
        <location evidence="1">Cell membrane</location>
        <topology evidence="1">Multi-pass membrane protein</topology>
    </subcellularLocation>
</comment>
<keyword evidence="6" id="KW-0472">Membrane</keyword>
<organism evidence="7 8">
    <name type="scientific">Gambusia affinis</name>
    <name type="common">Western mosquitofish</name>
    <name type="synonym">Heterandria affinis</name>
    <dbReference type="NCBI Taxonomy" id="33528"/>
    <lineage>
        <taxon>Eukaryota</taxon>
        <taxon>Metazoa</taxon>
        <taxon>Chordata</taxon>
        <taxon>Craniata</taxon>
        <taxon>Vertebrata</taxon>
        <taxon>Euteleostomi</taxon>
        <taxon>Actinopterygii</taxon>
        <taxon>Neopterygii</taxon>
        <taxon>Teleostei</taxon>
        <taxon>Neoteleostei</taxon>
        <taxon>Acanthomorphata</taxon>
        <taxon>Ovalentaria</taxon>
        <taxon>Atherinomorphae</taxon>
        <taxon>Cyprinodontiformes</taxon>
        <taxon>Poeciliidae</taxon>
        <taxon>Poeciliinae</taxon>
        <taxon>Gambusia</taxon>
    </lineage>
</organism>
<sequence length="124" mass="13580">MDATTSSIHDSSVQNMTCNSAVKSGESVLAVVYSLLFLVGISLNSFTLWFHCRGARGRASKSWMIYLKHLTAADFLLCATLPLRIIYYTSSSFNIHLLYCSVGAPLLFLNIAASILFMGYIAAN</sequence>
<dbReference type="GO" id="GO:0045028">
    <property type="term" value="F:G protein-coupled purinergic nucleotide receptor activity"/>
    <property type="evidence" value="ECO:0007669"/>
    <property type="project" value="TreeGrafter"/>
</dbReference>
<keyword evidence="3" id="KW-0297">G-protein coupled receptor</keyword>
<keyword evidence="6" id="KW-0812">Transmembrane</keyword>
<proteinExistence type="predicted"/>
<evidence type="ECO:0000313" key="8">
    <source>
        <dbReference type="Proteomes" id="UP000250572"/>
    </source>
</evidence>
<dbReference type="AlphaFoldDB" id="A0A315W9N8"/>
<dbReference type="SUPFAM" id="SSF81321">
    <property type="entry name" value="Family A G protein-coupled receptor-like"/>
    <property type="match status" value="1"/>
</dbReference>
<evidence type="ECO:0000256" key="4">
    <source>
        <dbReference type="ARBA" id="ARBA00023170"/>
    </source>
</evidence>
<accession>A0A315W9N8</accession>
<keyword evidence="4" id="KW-0675">Receptor</keyword>
<evidence type="ECO:0000256" key="6">
    <source>
        <dbReference type="SAM" id="Phobius"/>
    </source>
</evidence>
<feature type="transmembrane region" description="Helical" evidence="6">
    <location>
        <begin position="70"/>
        <end position="90"/>
    </location>
</feature>
<keyword evidence="8" id="KW-1185">Reference proteome</keyword>
<dbReference type="Proteomes" id="UP000250572">
    <property type="component" value="Unassembled WGS sequence"/>
</dbReference>